<dbReference type="Ensembl" id="ENSMMUT00000103394.1">
    <property type="protein sequence ID" value="ENSMMUP00000073971.1"/>
    <property type="gene ID" value="ENSMMUG00000049528.1"/>
</dbReference>
<keyword evidence="1" id="KW-0472">Membrane</keyword>
<name>A0A5F8A7Y3_MACMU</name>
<dbReference type="OMA" id="MMSEVEH"/>
<dbReference type="InParanoid" id="A0A5F8A7Y3"/>
<protein>
    <submittedName>
        <fullName evidence="2">Uncharacterized protein</fullName>
    </submittedName>
</protein>
<dbReference type="Proteomes" id="UP000006718">
    <property type="component" value="Chromosome 17"/>
</dbReference>
<evidence type="ECO:0000313" key="3">
    <source>
        <dbReference type="Proteomes" id="UP000006718"/>
    </source>
</evidence>
<reference evidence="2" key="4">
    <citation type="submission" date="2025-09" db="UniProtKB">
        <authorList>
            <consortium name="Ensembl"/>
        </authorList>
    </citation>
    <scope>IDENTIFICATION</scope>
    <source>
        <strain evidence="2">17573</strain>
    </source>
</reference>
<keyword evidence="3" id="KW-1185">Reference proteome</keyword>
<reference evidence="2" key="3">
    <citation type="submission" date="2025-08" db="UniProtKB">
        <authorList>
            <consortium name="Ensembl"/>
        </authorList>
    </citation>
    <scope>IDENTIFICATION</scope>
    <source>
        <strain evidence="2">17573</strain>
    </source>
</reference>
<dbReference type="VEuPathDB" id="HostDB:ENSMMUG00000049528"/>
<reference evidence="2" key="2">
    <citation type="submission" date="2019-01" db="EMBL/GenBank/DDBJ databases">
        <authorList>
            <person name="Graves T."/>
            <person name="Eichler E.E."/>
            <person name="Wilson R.K."/>
        </authorList>
    </citation>
    <scope>NUCLEOTIDE SEQUENCE [LARGE SCALE GENOMIC DNA]</scope>
    <source>
        <strain evidence="2">17573</strain>
    </source>
</reference>
<accession>A0A5F8A7Y3</accession>
<feature type="transmembrane region" description="Helical" evidence="1">
    <location>
        <begin position="81"/>
        <end position="108"/>
    </location>
</feature>
<dbReference type="GeneTree" id="ENSGT01150000289048"/>
<evidence type="ECO:0000313" key="2">
    <source>
        <dbReference type="Ensembl" id="ENSMMUP00000073971.1"/>
    </source>
</evidence>
<feature type="transmembrane region" description="Helical" evidence="1">
    <location>
        <begin position="114"/>
        <end position="132"/>
    </location>
</feature>
<keyword evidence="1" id="KW-1133">Transmembrane helix</keyword>
<sequence length="148" mass="16247">MFFAIANCAAINMCVQVSSSYNDFFSSGWIPSSGIGGSNGSSTCSSLGNLHTVFHSGCTSSHSHQQWRSVPFSLHPHQHLLFVDFLIMAILAGVRWYCIVVLICISLITSDAEHFFICLLAICISSFENCLFMSLAPLFDRIVCCFSC</sequence>
<organism evidence="2 3">
    <name type="scientific">Macaca mulatta</name>
    <name type="common">Rhesus macaque</name>
    <dbReference type="NCBI Taxonomy" id="9544"/>
    <lineage>
        <taxon>Eukaryota</taxon>
        <taxon>Metazoa</taxon>
        <taxon>Chordata</taxon>
        <taxon>Craniata</taxon>
        <taxon>Vertebrata</taxon>
        <taxon>Euteleostomi</taxon>
        <taxon>Mammalia</taxon>
        <taxon>Eutheria</taxon>
        <taxon>Euarchontoglires</taxon>
        <taxon>Primates</taxon>
        <taxon>Haplorrhini</taxon>
        <taxon>Catarrhini</taxon>
        <taxon>Cercopithecidae</taxon>
        <taxon>Cercopithecinae</taxon>
        <taxon>Macaca</taxon>
    </lineage>
</organism>
<reference evidence="3" key="1">
    <citation type="journal article" date="2007" name="Science">
        <title>Evolutionary and biomedical insights from the rhesus macaque genome.</title>
        <authorList>
            <person name="Gibbs R.A."/>
            <person name="Rogers J."/>
            <person name="Katze M.G."/>
            <person name="Bumgarner R."/>
            <person name="Weinstock G.M."/>
            <person name="Mardis E.R."/>
            <person name="Remington K.A."/>
            <person name="Strausberg R.L."/>
            <person name="Venter J.C."/>
            <person name="Wilson R.K."/>
            <person name="Batzer M.A."/>
            <person name="Bustamante C.D."/>
            <person name="Eichler E.E."/>
            <person name="Hahn M.W."/>
            <person name="Hardison R.C."/>
            <person name="Makova K.D."/>
            <person name="Miller W."/>
            <person name="Milosavljevic A."/>
            <person name="Palermo R.E."/>
            <person name="Siepel A."/>
            <person name="Sikela J.M."/>
            <person name="Attaway T."/>
            <person name="Bell S."/>
            <person name="Bernard K.E."/>
            <person name="Buhay C.J."/>
            <person name="Chandrabose M.N."/>
            <person name="Dao M."/>
            <person name="Davis C."/>
            <person name="Delehaunty K.D."/>
            <person name="Ding Y."/>
            <person name="Dinh H.H."/>
            <person name="Dugan-Rocha S."/>
            <person name="Fulton L.A."/>
            <person name="Gabisi R.A."/>
            <person name="Garner T.T."/>
            <person name="Godfrey J."/>
            <person name="Hawes A.C."/>
            <person name="Hernandez J."/>
            <person name="Hines S."/>
            <person name="Holder M."/>
            <person name="Hume J."/>
            <person name="Jhangiani S.N."/>
            <person name="Joshi V."/>
            <person name="Khan Z.M."/>
            <person name="Kirkness E.F."/>
            <person name="Cree A."/>
            <person name="Fowler R.G."/>
            <person name="Lee S."/>
            <person name="Lewis L.R."/>
            <person name="Li Z."/>
            <person name="Liu Y.-S."/>
            <person name="Moore S.M."/>
            <person name="Muzny D."/>
            <person name="Nazareth L.V."/>
            <person name="Ngo D.N."/>
            <person name="Okwuonu G.O."/>
            <person name="Pai G."/>
            <person name="Parker D."/>
            <person name="Paul H.A."/>
            <person name="Pfannkoch C."/>
            <person name="Pohl C.S."/>
            <person name="Rogers Y.-H.C."/>
            <person name="Ruiz S.J."/>
            <person name="Sabo A."/>
            <person name="Santibanez J."/>
            <person name="Schneider B.W."/>
            <person name="Smith S.M."/>
            <person name="Sodergren E."/>
            <person name="Svatek A.F."/>
            <person name="Utterback T.R."/>
            <person name="Vattathil S."/>
            <person name="Warren W."/>
            <person name="White C.S."/>
            <person name="Chinwalla A.T."/>
            <person name="Feng Y."/>
            <person name="Halpern A.L."/>
            <person name="Hillier L.W."/>
            <person name="Huang X."/>
            <person name="Minx P."/>
            <person name="Nelson J.O."/>
            <person name="Pepin K.H."/>
            <person name="Qin X."/>
            <person name="Sutton G.G."/>
            <person name="Venter E."/>
            <person name="Walenz B.P."/>
            <person name="Wallis J.W."/>
            <person name="Worley K.C."/>
            <person name="Yang S.-P."/>
            <person name="Jones S.M."/>
            <person name="Marra M.A."/>
            <person name="Rocchi M."/>
            <person name="Schein J.E."/>
            <person name="Baertsch R."/>
            <person name="Clarke L."/>
            <person name="Csuros M."/>
            <person name="Glasscock J."/>
            <person name="Harris R.A."/>
            <person name="Havlak P."/>
            <person name="Jackson A.R."/>
            <person name="Jiang H."/>
            <person name="Liu Y."/>
            <person name="Messina D.N."/>
            <person name="Shen Y."/>
            <person name="Song H.X.-Z."/>
            <person name="Wylie T."/>
            <person name="Zhang L."/>
            <person name="Birney E."/>
            <person name="Han K."/>
            <person name="Konkel M.K."/>
            <person name="Lee J."/>
            <person name="Smit A.F.A."/>
            <person name="Ullmer B."/>
            <person name="Wang H."/>
            <person name="Xing J."/>
            <person name="Burhans R."/>
            <person name="Cheng Z."/>
            <person name="Karro J.E."/>
            <person name="Ma J."/>
            <person name="Raney B."/>
            <person name="She X."/>
            <person name="Cox M.J."/>
            <person name="Demuth J.P."/>
            <person name="Dumas L.J."/>
            <person name="Han S.-G."/>
            <person name="Hopkins J."/>
            <person name="Karimpour-Fard A."/>
            <person name="Kim Y.H."/>
            <person name="Pollack J.R."/>
            <person name="Vinar T."/>
            <person name="Addo-Quaye C."/>
            <person name="Degenhardt J."/>
            <person name="Denby A."/>
            <person name="Hubisz M.J."/>
            <person name="Indap A."/>
            <person name="Kosiol C."/>
            <person name="Lahn B.T."/>
            <person name="Lawson H.A."/>
            <person name="Marklein A."/>
            <person name="Nielsen R."/>
            <person name="Vallender E.J."/>
            <person name="Clark A.G."/>
            <person name="Ferguson B."/>
            <person name="Hernandez R.D."/>
            <person name="Hirani K."/>
            <person name="Kehrer-Sawatzki H."/>
            <person name="Kolb J."/>
            <person name="Patil S."/>
            <person name="Pu L.-L."/>
            <person name="Ren Y."/>
            <person name="Smith D.G."/>
            <person name="Wheeler D.A."/>
            <person name="Schenck I."/>
            <person name="Ball E.V."/>
            <person name="Chen R."/>
            <person name="Cooper D.N."/>
            <person name="Giardine B."/>
            <person name="Hsu F."/>
            <person name="Kent W.J."/>
            <person name="Lesk A."/>
            <person name="Nelson D.L."/>
            <person name="O'brien W.E."/>
            <person name="Pruefer K."/>
            <person name="Stenson P.D."/>
            <person name="Wallace J.C."/>
            <person name="Ke H."/>
            <person name="Liu X.-M."/>
            <person name="Wang P."/>
            <person name="Xiang A.P."/>
            <person name="Yang F."/>
            <person name="Barber G.P."/>
            <person name="Haussler D."/>
            <person name="Karolchik D."/>
            <person name="Kern A.D."/>
            <person name="Kuhn R.M."/>
            <person name="Smith K.E."/>
            <person name="Zwieg A.S."/>
        </authorList>
    </citation>
    <scope>NUCLEOTIDE SEQUENCE [LARGE SCALE GENOMIC DNA]</scope>
    <source>
        <strain evidence="3">17573</strain>
    </source>
</reference>
<keyword evidence="1" id="KW-0812">Transmembrane</keyword>
<evidence type="ECO:0000256" key="1">
    <source>
        <dbReference type="SAM" id="Phobius"/>
    </source>
</evidence>
<dbReference type="AlphaFoldDB" id="A0A5F8A7Y3"/>
<proteinExistence type="predicted"/>